<comment type="caution">
    <text evidence="1">The sequence shown here is derived from an EMBL/GenBank/DDBJ whole genome shotgun (WGS) entry which is preliminary data.</text>
</comment>
<dbReference type="AlphaFoldDB" id="A0A395VCD3"/>
<gene>
    <name evidence="1" type="ORF">DWX93_02470</name>
</gene>
<evidence type="ECO:0000313" key="2">
    <source>
        <dbReference type="Proteomes" id="UP000266172"/>
    </source>
</evidence>
<reference evidence="1 2" key="1">
    <citation type="submission" date="2018-08" db="EMBL/GenBank/DDBJ databases">
        <title>A genome reference for cultivated species of the human gut microbiota.</title>
        <authorList>
            <person name="Zou Y."/>
            <person name="Xue W."/>
            <person name="Luo G."/>
        </authorList>
    </citation>
    <scope>NUCLEOTIDE SEQUENCE [LARGE SCALE GENOMIC DNA]</scope>
    <source>
        <strain evidence="1 2">AF22-12AC</strain>
    </source>
</reference>
<proteinExistence type="predicted"/>
<dbReference type="RefSeq" id="WP_014079582.1">
    <property type="nucleotide sequence ID" value="NZ_CATWOB010000001.1"/>
</dbReference>
<name>A0A395VCD3_9FIRM</name>
<dbReference type="EMBL" id="QRVL01000001">
    <property type="protein sequence ID" value="RGS42218.1"/>
    <property type="molecule type" value="Genomic_DNA"/>
</dbReference>
<accession>A0A395VCD3</accession>
<sequence>MRSADRRKAFFAVCMMAVLLFSHLGVCLWQTQIAQVQNLTAEAGGEAQGILRTTDSDYVSNALSAEPEAGLSQSMIVVTRKMTGAAEQRLFFHLFTAVLFKIAEIPYAEAVVLTVTAACICLAGYRMVRFVHNSDGKKDLPFWLSQVLEAS</sequence>
<dbReference type="Proteomes" id="UP000266172">
    <property type="component" value="Unassembled WGS sequence"/>
</dbReference>
<organism evidence="1 2">
    <name type="scientific">Roseburia hominis</name>
    <dbReference type="NCBI Taxonomy" id="301301"/>
    <lineage>
        <taxon>Bacteria</taxon>
        <taxon>Bacillati</taxon>
        <taxon>Bacillota</taxon>
        <taxon>Clostridia</taxon>
        <taxon>Lachnospirales</taxon>
        <taxon>Lachnospiraceae</taxon>
        <taxon>Roseburia</taxon>
    </lineage>
</organism>
<evidence type="ECO:0000313" key="1">
    <source>
        <dbReference type="EMBL" id="RGS42218.1"/>
    </source>
</evidence>
<protein>
    <submittedName>
        <fullName evidence="1">Uncharacterized protein</fullName>
    </submittedName>
</protein>
<dbReference type="GeneID" id="93723238"/>